<evidence type="ECO:0000313" key="4">
    <source>
        <dbReference type="Proteomes" id="UP000642014"/>
    </source>
</evidence>
<dbReference type="Proteomes" id="UP000642014">
    <property type="component" value="Unassembled WGS sequence"/>
</dbReference>
<reference evidence="1" key="3">
    <citation type="submission" date="2023-08" db="EMBL/GenBank/DDBJ databases">
        <authorList>
            <person name="Sun Q."/>
            <person name="Ohkuma M."/>
        </authorList>
    </citation>
    <scope>NUCLEOTIDE SEQUENCE</scope>
    <source>
        <strain evidence="1">JCM 4205</strain>
    </source>
</reference>
<evidence type="ECO:0000313" key="1">
    <source>
        <dbReference type="EMBL" id="GGR45547.1"/>
    </source>
</evidence>
<organism evidence="1 4">
    <name type="scientific">Streptomyces cinereoruber</name>
    <dbReference type="NCBI Taxonomy" id="67260"/>
    <lineage>
        <taxon>Bacteria</taxon>
        <taxon>Bacillati</taxon>
        <taxon>Actinomycetota</taxon>
        <taxon>Actinomycetes</taxon>
        <taxon>Kitasatosporales</taxon>
        <taxon>Streptomycetaceae</taxon>
        <taxon>Streptomyces</taxon>
    </lineage>
</organism>
<evidence type="ECO:0000313" key="2">
    <source>
        <dbReference type="EMBL" id="QEV33570.1"/>
    </source>
</evidence>
<accession>A0AAV4KRF5</accession>
<dbReference type="Pfam" id="PF19692">
    <property type="entry name" value="DUF6193"/>
    <property type="match status" value="1"/>
</dbReference>
<dbReference type="EMBL" id="CP023693">
    <property type="protein sequence ID" value="QEV33570.1"/>
    <property type="molecule type" value="Genomic_DNA"/>
</dbReference>
<name>A0AAV4KRF5_9ACTN</name>
<protein>
    <submittedName>
        <fullName evidence="1">Uncharacterized protein</fullName>
    </submittedName>
</protein>
<sequence>MPVNSHFNLWFSTSVKEARKAGIGYGIRPYDEDGLYAVRNRGKLLARTGTAEEAVAVLVAALPEGIGPAR</sequence>
<reference evidence="2 3" key="2">
    <citation type="submission" date="2017-09" db="EMBL/GenBank/DDBJ databases">
        <authorList>
            <person name="Lee N."/>
            <person name="Cho B.-K."/>
        </authorList>
    </citation>
    <scope>NUCLEOTIDE SEQUENCE [LARGE SCALE GENOMIC DNA]</scope>
    <source>
        <strain evidence="2 3">ATCC 19740</strain>
    </source>
</reference>
<proteinExistence type="predicted"/>
<dbReference type="Proteomes" id="UP000326029">
    <property type="component" value="Chromosome"/>
</dbReference>
<gene>
    <name evidence="2" type="ORF">CP977_16495</name>
    <name evidence="1" type="ORF">GCM10010497_56290</name>
</gene>
<dbReference type="InterPro" id="IPR045682">
    <property type="entry name" value="DUF6193"/>
</dbReference>
<evidence type="ECO:0000313" key="3">
    <source>
        <dbReference type="Proteomes" id="UP000326029"/>
    </source>
</evidence>
<dbReference type="AlphaFoldDB" id="A0AAV4KRF5"/>
<keyword evidence="3" id="KW-1185">Reference proteome</keyword>
<dbReference type="EMBL" id="BMSJ01000012">
    <property type="protein sequence ID" value="GGR45547.1"/>
    <property type="molecule type" value="Genomic_DNA"/>
</dbReference>
<reference evidence="1 4" key="1">
    <citation type="journal article" date="2014" name="Int. J. Syst. Evol. Microbiol.">
        <title>Complete genome sequence of Corynebacterium casei LMG S-19264T (=DSM 44701T), isolated from a smear-ripened cheese.</title>
        <authorList>
            <consortium name="US DOE Joint Genome Institute (JGI-PGF)"/>
            <person name="Walter F."/>
            <person name="Albersmeier A."/>
            <person name="Kalinowski J."/>
            <person name="Ruckert C."/>
        </authorList>
    </citation>
    <scope>NUCLEOTIDE SEQUENCE [LARGE SCALE GENOMIC DNA]</scope>
    <source>
        <strain evidence="1 4">JCM 4205</strain>
    </source>
</reference>